<evidence type="ECO:0000313" key="10">
    <source>
        <dbReference type="EMBL" id="ABR16474.1"/>
    </source>
</evidence>
<dbReference type="GO" id="GO:0004190">
    <property type="term" value="F:aspartic-type endopeptidase activity"/>
    <property type="evidence" value="ECO:0007669"/>
    <property type="project" value="UniProtKB-KW"/>
</dbReference>
<keyword evidence="4" id="KW-0064">Aspartyl protease</keyword>
<dbReference type="SUPFAM" id="SSF50630">
    <property type="entry name" value="Acid proteases"/>
    <property type="match status" value="1"/>
</dbReference>
<keyword evidence="3" id="KW-0732">Signal</keyword>
<sequence>MVVRLFTCHRSDTLPDGRLASPSIAFHSNIIARTNDKEMESPRFPVPLVPYSFLLCIQLLLLLQSAHSRPISAPEPANYHTLDIAAWLIETKTAPAPGRDEYEKRETKPRQTPWSVQVVHRDSLLVKDAANATASYERRLEETLRRDARRVRGLEQRIEKRLRLNKDPAGSHENVAEVAAEFGGEVVSGMAQGSGEYFTRIGVGTPMREQYMVLDTGSDVVWIQCEPCSKCYSQVDPIFNPSLSASFSTLGCNSAVCSYLDAYNCHGGGCLYKVSYGDGSYTIGSFATEMLTFGTTSVRNVAIGCGHDNAGLFVGAAGLLGLGAGLLSFPSQLGTQTGRAFSYCLVDRFSESSGTLEFGPESVPLGSILTPLLTNPSLPTFYYVPLISISVGGALLDSVPPDVFRIDETSGRGGFIVDSGTAVTRLQTPVYDAVRDAFVAGTRQLPKAEGVSIFDTCYDLSGLPLVNVPTVVFHFSNGASLILPAKNYMIPMDFMGTFCFAFAPATSDLSIMGNIQQQGIRVSFDTANSLVGFALRQC</sequence>
<feature type="active site" evidence="7">
    <location>
        <position position="418"/>
    </location>
</feature>
<keyword evidence="2" id="KW-0645">Protease</keyword>
<feature type="active site" evidence="7">
    <location>
        <position position="215"/>
    </location>
</feature>
<protein>
    <recommendedName>
        <fullName evidence="9">Peptidase A1 domain-containing protein</fullName>
    </recommendedName>
</protein>
<dbReference type="GO" id="GO:0003677">
    <property type="term" value="F:DNA binding"/>
    <property type="evidence" value="ECO:0007669"/>
    <property type="project" value="UniProtKB-KW"/>
</dbReference>
<dbReference type="Pfam" id="PF14541">
    <property type="entry name" value="TAXi_C"/>
    <property type="match status" value="1"/>
</dbReference>
<dbReference type="CDD" id="cd05472">
    <property type="entry name" value="cnd41_like"/>
    <property type="match status" value="1"/>
</dbReference>
<keyword evidence="6" id="KW-0238">DNA-binding</keyword>
<dbReference type="FunFam" id="2.40.70.10:FF:000016">
    <property type="entry name" value="Probable aspartic protease At2g35615"/>
    <property type="match status" value="1"/>
</dbReference>
<dbReference type="Pfam" id="PF14543">
    <property type="entry name" value="TAXi_N"/>
    <property type="match status" value="1"/>
</dbReference>
<proteinExistence type="evidence at transcript level"/>
<dbReference type="FunFam" id="2.40.70.10:FF:000010">
    <property type="entry name" value="Aspartyl protease family protein 2"/>
    <property type="match status" value="1"/>
</dbReference>
<name>B8LLE4_PICSI</name>
<dbReference type="PANTHER" id="PTHR13683:SF679">
    <property type="entry name" value="ASPARTYL PROTEASE FAMILY PROTEIN 2"/>
    <property type="match status" value="1"/>
</dbReference>
<accession>B8LLE4</accession>
<dbReference type="GO" id="GO:0006508">
    <property type="term" value="P:proteolysis"/>
    <property type="evidence" value="ECO:0007669"/>
    <property type="project" value="UniProtKB-KW"/>
</dbReference>
<dbReference type="InterPro" id="IPR033121">
    <property type="entry name" value="PEPTIDASE_A1"/>
</dbReference>
<dbReference type="InterPro" id="IPR032861">
    <property type="entry name" value="TAXi_N"/>
</dbReference>
<evidence type="ECO:0000256" key="5">
    <source>
        <dbReference type="ARBA" id="ARBA00022801"/>
    </source>
</evidence>
<evidence type="ECO:0000256" key="4">
    <source>
        <dbReference type="ARBA" id="ARBA00022750"/>
    </source>
</evidence>
<dbReference type="PANTHER" id="PTHR13683">
    <property type="entry name" value="ASPARTYL PROTEASES"/>
    <property type="match status" value="1"/>
</dbReference>
<dbReference type="InterPro" id="IPR032799">
    <property type="entry name" value="TAXi_C"/>
</dbReference>
<evidence type="ECO:0000256" key="7">
    <source>
        <dbReference type="PIRSR" id="PIRSR601461-1"/>
    </source>
</evidence>
<dbReference type="MEROPS" id="A01.050"/>
<dbReference type="InterPro" id="IPR033873">
    <property type="entry name" value="CND41-like"/>
</dbReference>
<feature type="domain" description="Peptidase A1" evidence="9">
    <location>
        <begin position="197"/>
        <end position="534"/>
    </location>
</feature>
<evidence type="ECO:0000256" key="1">
    <source>
        <dbReference type="ARBA" id="ARBA00007447"/>
    </source>
</evidence>
<evidence type="ECO:0000259" key="9">
    <source>
        <dbReference type="PROSITE" id="PS51767"/>
    </source>
</evidence>
<evidence type="ECO:0000256" key="3">
    <source>
        <dbReference type="ARBA" id="ARBA00022729"/>
    </source>
</evidence>
<dbReference type="Gene3D" id="2.40.70.10">
    <property type="entry name" value="Acid Proteases"/>
    <property type="match status" value="2"/>
</dbReference>
<keyword evidence="5" id="KW-0378">Hydrolase</keyword>
<evidence type="ECO:0000256" key="2">
    <source>
        <dbReference type="ARBA" id="ARBA00022670"/>
    </source>
</evidence>
<dbReference type="AlphaFoldDB" id="B8LLE4"/>
<keyword evidence="8" id="KW-0175">Coiled coil</keyword>
<dbReference type="EMBL" id="EF676577">
    <property type="protein sequence ID" value="ABR16474.1"/>
    <property type="molecule type" value="mRNA"/>
</dbReference>
<evidence type="ECO:0000256" key="8">
    <source>
        <dbReference type="SAM" id="Coils"/>
    </source>
</evidence>
<comment type="similarity">
    <text evidence="1">Belongs to the peptidase A1 family.</text>
</comment>
<feature type="coiled-coil region" evidence="8">
    <location>
        <begin position="126"/>
        <end position="157"/>
    </location>
</feature>
<reference evidence="10" key="1">
    <citation type="submission" date="2007-06" db="EMBL/GenBank/DDBJ databases">
        <title>Full length cDNA sequences from Sitka Spruce (Picea sitchensis).</title>
        <authorList>
            <person name="Ralph S.G."/>
            <person name="Chun H.E."/>
            <person name="Liao N."/>
            <person name="Ali J."/>
            <person name="Reid K."/>
            <person name="Kolosova N."/>
            <person name="Cooper N."/>
            <person name="Cullis C."/>
            <person name="Jancsik S."/>
            <person name="Moore R."/>
            <person name="Mayo M."/>
            <person name="Wagner S."/>
            <person name="Holt R.A."/>
            <person name="Jones S.J.M."/>
            <person name="Marra M.A."/>
            <person name="Ritland C.E."/>
            <person name="Ritland K."/>
            <person name="Bohlmann J."/>
        </authorList>
    </citation>
    <scope>NUCLEOTIDE SEQUENCE</scope>
    <source>
        <tissue evidence="10">Green portion of the leader tissue</tissue>
    </source>
</reference>
<evidence type="ECO:0000256" key="6">
    <source>
        <dbReference type="ARBA" id="ARBA00023125"/>
    </source>
</evidence>
<dbReference type="InterPro" id="IPR001461">
    <property type="entry name" value="Aspartic_peptidase_A1"/>
</dbReference>
<dbReference type="PROSITE" id="PS51767">
    <property type="entry name" value="PEPTIDASE_A1"/>
    <property type="match status" value="1"/>
</dbReference>
<dbReference type="InterPro" id="IPR021109">
    <property type="entry name" value="Peptidase_aspartic_dom_sf"/>
</dbReference>
<organism evidence="10">
    <name type="scientific">Picea sitchensis</name>
    <name type="common">Sitka spruce</name>
    <name type="synonym">Pinus sitchensis</name>
    <dbReference type="NCBI Taxonomy" id="3332"/>
    <lineage>
        <taxon>Eukaryota</taxon>
        <taxon>Viridiplantae</taxon>
        <taxon>Streptophyta</taxon>
        <taxon>Embryophyta</taxon>
        <taxon>Tracheophyta</taxon>
        <taxon>Spermatophyta</taxon>
        <taxon>Pinopsida</taxon>
        <taxon>Pinidae</taxon>
        <taxon>Conifers I</taxon>
        <taxon>Pinales</taxon>
        <taxon>Pinaceae</taxon>
        <taxon>Picea</taxon>
    </lineage>
</organism>